<keyword evidence="2" id="KW-1133">Transmembrane helix</keyword>
<gene>
    <name evidence="3" type="ORF">BLNAU_6561</name>
</gene>
<feature type="transmembrane region" description="Helical" evidence="2">
    <location>
        <begin position="62"/>
        <end position="85"/>
    </location>
</feature>
<feature type="transmembrane region" description="Helical" evidence="2">
    <location>
        <begin position="130"/>
        <end position="155"/>
    </location>
</feature>
<feature type="compositionally biased region" description="Basic residues" evidence="1">
    <location>
        <begin position="310"/>
        <end position="319"/>
    </location>
</feature>
<keyword evidence="2" id="KW-0812">Transmembrane</keyword>
<feature type="transmembrane region" description="Helical" evidence="2">
    <location>
        <begin position="262"/>
        <end position="290"/>
    </location>
</feature>
<evidence type="ECO:0000256" key="2">
    <source>
        <dbReference type="SAM" id="Phobius"/>
    </source>
</evidence>
<proteinExistence type="predicted"/>
<feature type="region of interest" description="Disordered" evidence="1">
    <location>
        <begin position="301"/>
        <end position="400"/>
    </location>
</feature>
<evidence type="ECO:0000313" key="3">
    <source>
        <dbReference type="EMBL" id="KAK2958527.1"/>
    </source>
</evidence>
<protein>
    <recommendedName>
        <fullName evidence="5">Transmembrane protein</fullName>
    </recommendedName>
</protein>
<feature type="transmembrane region" description="Helical" evidence="2">
    <location>
        <begin position="167"/>
        <end position="187"/>
    </location>
</feature>
<organism evidence="3 4">
    <name type="scientific">Blattamonas nauphoetae</name>
    <dbReference type="NCBI Taxonomy" id="2049346"/>
    <lineage>
        <taxon>Eukaryota</taxon>
        <taxon>Metamonada</taxon>
        <taxon>Preaxostyla</taxon>
        <taxon>Oxymonadida</taxon>
        <taxon>Blattamonas</taxon>
    </lineage>
</organism>
<keyword evidence="4" id="KW-1185">Reference proteome</keyword>
<accession>A0ABQ9Y454</accession>
<evidence type="ECO:0008006" key="5">
    <source>
        <dbReference type="Google" id="ProtNLM"/>
    </source>
</evidence>
<evidence type="ECO:0000256" key="1">
    <source>
        <dbReference type="SAM" id="MobiDB-lite"/>
    </source>
</evidence>
<feature type="compositionally biased region" description="Basic and acidic residues" evidence="1">
    <location>
        <begin position="379"/>
        <end position="391"/>
    </location>
</feature>
<sequence>MNSLRRHLVSISLHKCPSDIYGQGGWVQLIDVVLLGIAALISITELISIVSKKGSNFFSAQAIFLHMIFWFSVLQLLNLLVPIPWTNLTYLLIADQLPRYFVFLAFQFLAIWLGSAVFSSFAKNRSTKNWISILIIVILTLLLIASVILSVFGAASPTDSSLMNKNLSIVNMVGLLTIIVSILIYFIRLYHIYCQLTLDATFKRRIVSLLVVVSVTLIIFSLRLIYNLFVFLGRNSITKMYEQFLDKIIDNPKDSTGKYVQYYLLVFVFQLIFNISPVYLLFSEYFILSLQSKNQKKKKRMEAQIGYSIKRTRKRNRRKHIDESDNSSSDSATSSRGSNGDRNQLFPKRQISRNALPHEHTPINTGAQLYDGQSPYHYSGEENHATEKPHYSPDFSINDD</sequence>
<dbReference type="EMBL" id="JARBJD010000037">
    <property type="protein sequence ID" value="KAK2958527.1"/>
    <property type="molecule type" value="Genomic_DNA"/>
</dbReference>
<feature type="transmembrane region" description="Helical" evidence="2">
    <location>
        <begin position="97"/>
        <end position="118"/>
    </location>
</feature>
<dbReference type="Proteomes" id="UP001281761">
    <property type="component" value="Unassembled WGS sequence"/>
</dbReference>
<feature type="transmembrane region" description="Helical" evidence="2">
    <location>
        <begin position="207"/>
        <end position="226"/>
    </location>
</feature>
<feature type="compositionally biased region" description="Low complexity" evidence="1">
    <location>
        <begin position="326"/>
        <end position="338"/>
    </location>
</feature>
<comment type="caution">
    <text evidence="3">The sequence shown here is derived from an EMBL/GenBank/DDBJ whole genome shotgun (WGS) entry which is preliminary data.</text>
</comment>
<keyword evidence="2" id="KW-0472">Membrane</keyword>
<evidence type="ECO:0000313" key="4">
    <source>
        <dbReference type="Proteomes" id="UP001281761"/>
    </source>
</evidence>
<reference evidence="3 4" key="1">
    <citation type="journal article" date="2022" name="bioRxiv">
        <title>Genomics of Preaxostyla Flagellates Illuminates Evolutionary Transitions and the Path Towards Mitochondrial Loss.</title>
        <authorList>
            <person name="Novak L.V.F."/>
            <person name="Treitli S.C."/>
            <person name="Pyrih J."/>
            <person name="Halakuc P."/>
            <person name="Pipaliya S.V."/>
            <person name="Vacek V."/>
            <person name="Brzon O."/>
            <person name="Soukal P."/>
            <person name="Eme L."/>
            <person name="Dacks J.B."/>
            <person name="Karnkowska A."/>
            <person name="Elias M."/>
            <person name="Hampl V."/>
        </authorList>
    </citation>
    <scope>NUCLEOTIDE SEQUENCE [LARGE SCALE GENOMIC DNA]</scope>
    <source>
        <strain evidence="3">NAU3</strain>
        <tissue evidence="3">Gut</tissue>
    </source>
</reference>
<feature type="transmembrane region" description="Helical" evidence="2">
    <location>
        <begin position="26"/>
        <end position="50"/>
    </location>
</feature>
<name>A0ABQ9Y454_9EUKA</name>